<accession>A0ABM1XM16</accession>
<keyword evidence="2" id="KW-1185">Reference proteome</keyword>
<name>A0ABM1XM16_AEDAL</name>
<dbReference type="EnsemblMetazoa" id="AALFPA23_000875.R715">
    <property type="protein sequence ID" value="AALFPA23_000875.P715"/>
    <property type="gene ID" value="AALFPA23_000875"/>
</dbReference>
<evidence type="ECO:0000313" key="1">
    <source>
        <dbReference type="EnsemblMetazoa" id="AALFPA23_000875.P715"/>
    </source>
</evidence>
<dbReference type="SUPFAM" id="SSF53098">
    <property type="entry name" value="Ribonuclease H-like"/>
    <property type="match status" value="1"/>
</dbReference>
<dbReference type="RefSeq" id="XP_062712216.1">
    <property type="nucleotide sequence ID" value="XM_062856232.1"/>
</dbReference>
<dbReference type="Gene3D" id="3.30.420.10">
    <property type="entry name" value="Ribonuclease H-like superfamily/Ribonuclease H"/>
    <property type="match status" value="1"/>
</dbReference>
<proteinExistence type="predicted"/>
<dbReference type="InterPro" id="IPR036397">
    <property type="entry name" value="RNaseH_sf"/>
</dbReference>
<organism evidence="1 2">
    <name type="scientific">Aedes albopictus</name>
    <name type="common">Asian tiger mosquito</name>
    <name type="synonym">Stegomyia albopicta</name>
    <dbReference type="NCBI Taxonomy" id="7160"/>
    <lineage>
        <taxon>Eukaryota</taxon>
        <taxon>Metazoa</taxon>
        <taxon>Ecdysozoa</taxon>
        <taxon>Arthropoda</taxon>
        <taxon>Hexapoda</taxon>
        <taxon>Insecta</taxon>
        <taxon>Pterygota</taxon>
        <taxon>Neoptera</taxon>
        <taxon>Endopterygota</taxon>
        <taxon>Diptera</taxon>
        <taxon>Nematocera</taxon>
        <taxon>Culicoidea</taxon>
        <taxon>Culicidae</taxon>
        <taxon>Culicinae</taxon>
        <taxon>Aedini</taxon>
        <taxon>Aedes</taxon>
        <taxon>Stegomyia</taxon>
    </lineage>
</organism>
<dbReference type="Proteomes" id="UP000069940">
    <property type="component" value="Unassembled WGS sequence"/>
</dbReference>
<dbReference type="CDD" id="cd09276">
    <property type="entry name" value="Rnase_HI_RT_non_LTR"/>
    <property type="match status" value="1"/>
</dbReference>
<sequence length="320" mass="36336">MQSALNHTFFWCQKEQLGINPTKTSIIPFTQRRKVQLKPLFLNQTQLVYSSEVKYLGFILDAKLNWNSHLQSVVQKGLNTLWVCSKTLGKRWGLKPSMIMWIYKTIVHPRTTYASLAWWPKTNEAAARDKLNKIQRTACIAITGAVRSTPTLALDAMLHLPRLDQFIKLEAEKSALWLKRTKTLLSGDLTGHLSILNEFAINPAIGICSDWMETVVNYDLPYDVFIPSRQEWEGGGPSVPTGSINFFTDGSKMNNLTGNGIYGPRTKISVHLGQWPTVFQAEIYAILECVLLCLRRQYRFAKICIFCDSQAALKSLNNYT</sequence>
<reference evidence="2" key="1">
    <citation type="journal article" date="2015" name="Proc. Natl. Acad. Sci. U.S.A.">
        <title>Genome sequence of the Asian Tiger mosquito, Aedes albopictus, reveals insights into its biology, genetics, and evolution.</title>
        <authorList>
            <person name="Chen X.G."/>
            <person name="Jiang X."/>
            <person name="Gu J."/>
            <person name="Xu M."/>
            <person name="Wu Y."/>
            <person name="Deng Y."/>
            <person name="Zhang C."/>
            <person name="Bonizzoni M."/>
            <person name="Dermauw W."/>
            <person name="Vontas J."/>
            <person name="Armbruster P."/>
            <person name="Huang X."/>
            <person name="Yang Y."/>
            <person name="Zhang H."/>
            <person name="He W."/>
            <person name="Peng H."/>
            <person name="Liu Y."/>
            <person name="Wu K."/>
            <person name="Chen J."/>
            <person name="Lirakis M."/>
            <person name="Topalis P."/>
            <person name="Van Leeuwen T."/>
            <person name="Hall A.B."/>
            <person name="Jiang X."/>
            <person name="Thorpe C."/>
            <person name="Mueller R.L."/>
            <person name="Sun C."/>
            <person name="Waterhouse R.M."/>
            <person name="Yan G."/>
            <person name="Tu Z.J."/>
            <person name="Fang X."/>
            <person name="James A.A."/>
        </authorList>
    </citation>
    <scope>NUCLEOTIDE SEQUENCE [LARGE SCALE GENOMIC DNA]</scope>
    <source>
        <strain evidence="2">Foshan</strain>
    </source>
</reference>
<evidence type="ECO:0008006" key="3">
    <source>
        <dbReference type="Google" id="ProtNLM"/>
    </source>
</evidence>
<dbReference type="InterPro" id="IPR012337">
    <property type="entry name" value="RNaseH-like_sf"/>
</dbReference>
<evidence type="ECO:0000313" key="2">
    <source>
        <dbReference type="Proteomes" id="UP000069940"/>
    </source>
</evidence>
<protein>
    <recommendedName>
        <fullName evidence="3">RNase H type-1 domain-containing protein</fullName>
    </recommendedName>
</protein>
<dbReference type="GeneID" id="134289772"/>
<reference evidence="1" key="2">
    <citation type="submission" date="2025-05" db="UniProtKB">
        <authorList>
            <consortium name="EnsemblMetazoa"/>
        </authorList>
    </citation>
    <scope>IDENTIFICATION</scope>
    <source>
        <strain evidence="1">Foshan</strain>
    </source>
</reference>